<keyword evidence="5" id="KW-0963">Cytoplasm</keyword>
<dbReference type="InterPro" id="IPR054559">
    <property type="entry name" value="PSMD12-CSN4-like_N"/>
</dbReference>
<name>A0AAN5CNM1_9BILA</name>
<comment type="caution">
    <text evidence="9">The sequence shown here is derived from an EMBL/GenBank/DDBJ whole genome shotgun (WGS) entry which is preliminary data.</text>
</comment>
<keyword evidence="6" id="KW-0736">Signalosome</keyword>
<dbReference type="Gene3D" id="1.10.10.10">
    <property type="entry name" value="Winged helix-like DNA-binding domain superfamily/Winged helix DNA-binding domain"/>
    <property type="match status" value="1"/>
</dbReference>
<keyword evidence="10" id="KW-1185">Reference proteome</keyword>
<keyword evidence="7" id="KW-0539">Nucleus</keyword>
<dbReference type="PANTHER" id="PTHR10855:SF2">
    <property type="entry name" value="COP9 SIGNALOSOME COMPLEX SUBUNIT 4"/>
    <property type="match status" value="1"/>
</dbReference>
<comment type="similarity">
    <text evidence="3">Belongs to the CSN4 family.</text>
</comment>
<reference evidence="10" key="1">
    <citation type="submission" date="2022-10" db="EMBL/GenBank/DDBJ databases">
        <title>Genome assembly of Pristionchus species.</title>
        <authorList>
            <person name="Yoshida K."/>
            <person name="Sommer R.J."/>
        </authorList>
    </citation>
    <scope>NUCLEOTIDE SEQUENCE [LARGE SCALE GENOMIC DNA]</scope>
    <source>
        <strain evidence="10">RS5460</strain>
    </source>
</reference>
<sequence length="427" mass="48214">ELTMTTPEEITAVFQRHTEHKLQLEELMLLFPQVLPENPQSFDSGKIENLINFIKNVVNHETGSMVVSRQLVNIVISRLEGGAIEGGTGAYGHPCEKVESNLLKLALVKLLGVLQPRAISYEDQLAQVSFKLAGIFESEGNNKQAAFYLRNMNLEQAQRGIAESEKCEIYLRTARLYLEADEAEEAEKMINRVSLLLQNIEKKDDELTFSYKALFARILDSRRRFLEAASRFYELANSQLLPQSDRMEALGNAITSVLLAPPGSTRSRMLIQLYKDERSMGTKSFALLEKTYLCRIIKAEEIAVFENSLLPHQKTNEAGENIVRNVLLEHNVMAASRIYGTISLRSLRDLLGLESEEAAEIVAAQMISDKRLDAQIDQIDNKIIFNHSNPIEKWDQHIGYLCEQVSKVYDAILSAHPEFVQSVEATL</sequence>
<dbReference type="GO" id="GO:0008180">
    <property type="term" value="C:COP9 signalosome"/>
    <property type="evidence" value="ECO:0007669"/>
    <property type="project" value="UniProtKB-KW"/>
</dbReference>
<dbReference type="GO" id="GO:0005829">
    <property type="term" value="C:cytosol"/>
    <property type="evidence" value="ECO:0007669"/>
    <property type="project" value="TreeGrafter"/>
</dbReference>
<evidence type="ECO:0000256" key="7">
    <source>
        <dbReference type="ARBA" id="ARBA00023242"/>
    </source>
</evidence>
<evidence type="ECO:0000259" key="8">
    <source>
        <dbReference type="PROSITE" id="PS50250"/>
    </source>
</evidence>
<protein>
    <recommendedName>
        <fullName evidence="4">COP9 signalosome complex subunit 4</fullName>
    </recommendedName>
</protein>
<evidence type="ECO:0000313" key="9">
    <source>
        <dbReference type="EMBL" id="GMR47605.1"/>
    </source>
</evidence>
<dbReference type="SUPFAM" id="SSF46785">
    <property type="entry name" value="Winged helix' DNA-binding domain"/>
    <property type="match status" value="1"/>
</dbReference>
<dbReference type="InterPro" id="IPR036390">
    <property type="entry name" value="WH_DNA-bd_sf"/>
</dbReference>
<dbReference type="PROSITE" id="PS50250">
    <property type="entry name" value="PCI"/>
    <property type="match status" value="1"/>
</dbReference>
<dbReference type="InterPro" id="IPR036388">
    <property type="entry name" value="WH-like_DNA-bd_sf"/>
</dbReference>
<organism evidence="9 10">
    <name type="scientific">Pristionchus mayeri</name>
    <dbReference type="NCBI Taxonomy" id="1317129"/>
    <lineage>
        <taxon>Eukaryota</taxon>
        <taxon>Metazoa</taxon>
        <taxon>Ecdysozoa</taxon>
        <taxon>Nematoda</taxon>
        <taxon>Chromadorea</taxon>
        <taxon>Rhabditida</taxon>
        <taxon>Rhabditina</taxon>
        <taxon>Diplogasteromorpha</taxon>
        <taxon>Diplogasteroidea</taxon>
        <taxon>Neodiplogasteridae</taxon>
        <taxon>Pristionchus</taxon>
    </lineage>
</organism>
<evidence type="ECO:0000256" key="5">
    <source>
        <dbReference type="ARBA" id="ARBA00022490"/>
    </source>
</evidence>
<gene>
    <name evidence="9" type="ORF">PMAYCL1PPCAC_17800</name>
</gene>
<dbReference type="AlphaFoldDB" id="A0AAN5CNM1"/>
<proteinExistence type="inferred from homology"/>
<dbReference type="Pfam" id="PF22241">
    <property type="entry name" value="PSMD12-CSN4_N"/>
    <property type="match status" value="1"/>
</dbReference>
<dbReference type="EMBL" id="BTRK01000004">
    <property type="protein sequence ID" value="GMR47605.1"/>
    <property type="molecule type" value="Genomic_DNA"/>
</dbReference>
<evidence type="ECO:0000256" key="4">
    <source>
        <dbReference type="ARBA" id="ARBA00014881"/>
    </source>
</evidence>
<dbReference type="SMART" id="SM00088">
    <property type="entry name" value="PINT"/>
    <property type="match status" value="1"/>
</dbReference>
<dbReference type="Pfam" id="PF01399">
    <property type="entry name" value="PCI"/>
    <property type="match status" value="1"/>
</dbReference>
<feature type="domain" description="PCI" evidence="8">
    <location>
        <begin position="224"/>
        <end position="390"/>
    </location>
</feature>
<evidence type="ECO:0000256" key="1">
    <source>
        <dbReference type="ARBA" id="ARBA00004123"/>
    </source>
</evidence>
<dbReference type="InterPro" id="IPR000717">
    <property type="entry name" value="PCI_dom"/>
</dbReference>
<dbReference type="InterPro" id="IPR040134">
    <property type="entry name" value="PSMD12/CSN4"/>
</dbReference>
<comment type="subcellular location">
    <subcellularLocation>
        <location evidence="2">Cytoplasm</location>
    </subcellularLocation>
    <subcellularLocation>
        <location evidence="1">Nucleus</location>
    </subcellularLocation>
</comment>
<dbReference type="Proteomes" id="UP001328107">
    <property type="component" value="Unassembled WGS sequence"/>
</dbReference>
<evidence type="ECO:0000313" key="10">
    <source>
        <dbReference type="Proteomes" id="UP001328107"/>
    </source>
</evidence>
<accession>A0AAN5CNM1</accession>
<evidence type="ECO:0000256" key="2">
    <source>
        <dbReference type="ARBA" id="ARBA00004496"/>
    </source>
</evidence>
<evidence type="ECO:0000256" key="6">
    <source>
        <dbReference type="ARBA" id="ARBA00022790"/>
    </source>
</evidence>
<evidence type="ECO:0000256" key="3">
    <source>
        <dbReference type="ARBA" id="ARBA00010417"/>
    </source>
</evidence>
<dbReference type="PANTHER" id="PTHR10855">
    <property type="entry name" value="26S PROTEASOME NON-ATPASE REGULATORY SUBUNIT 12/COP9 SIGNALOSOME COMPLEX SUBUNIT 4"/>
    <property type="match status" value="1"/>
</dbReference>
<feature type="non-terminal residue" evidence="9">
    <location>
        <position position="1"/>
    </location>
</feature>